<feature type="binding site" evidence="5">
    <location>
        <position position="280"/>
    </location>
    <ligand>
        <name>Zn(2+)</name>
        <dbReference type="ChEBI" id="CHEBI:29105"/>
        <label>1</label>
    </ligand>
</feature>
<dbReference type="PROSITE" id="PS00126">
    <property type="entry name" value="PDEASE_I_1"/>
    <property type="match status" value="1"/>
</dbReference>
<feature type="binding site" evidence="4">
    <location>
        <position position="500"/>
    </location>
    <ligand>
        <name>AMP</name>
        <dbReference type="ChEBI" id="CHEBI:456215"/>
    </ligand>
</feature>
<dbReference type="CDD" id="cd00077">
    <property type="entry name" value="HDc"/>
    <property type="match status" value="1"/>
</dbReference>
<sequence length="539" mass="61629">MLNDLLLLGFTEQTLPESLANCYPHASTHIATFPNIKALVEYLLSSPNYSLVRNSTDHAQIERADTSLIEKEIDYSVTIVINSNPAYYAQQISDSSNTSLSSLSLKNLLSLLNYRFLHLNPIILSLNSSDENEDDITHVFSELSIVENNLSTRLARIKCWIGFNDRQFDQLDTMINYLNLDFPVDSDMALFTKLLSTDIDYDKLLINLESHKDDEYYLNLINKWEFNAFHFNLDELLKMSHVILKSYSINAQSHSQTLSSFLFFVRDNYRIGNPFHNFRHAIDVLQATNFFLNILTRDSSFKLSKSDSFALLLASLGHDIGHPGITNAFLINTKSPLAAYFDNHSILENFHRLQFKKILIPFLDQSKDLFPVDGNTHLKYTLSVVDNAILATDMAKHDDYVKEIYNLESDFDNFKLLSCILIKCADISNVCRPLNPSCKWGLSLGEEFKQISCLEAYFKSSTPSRDLLQDDLIANNFGKPIKDMDLHEGITLVDNLSNNQLFFINRFANDFFTKVANTIPQLHFLADHLIENAAFWESV</sequence>
<feature type="binding site" evidence="4">
    <location>
        <begin position="276"/>
        <end position="280"/>
    </location>
    <ligand>
        <name>AMP</name>
        <dbReference type="ChEBI" id="CHEBI:456215"/>
    </ligand>
</feature>
<dbReference type="SMART" id="SM00471">
    <property type="entry name" value="HDc"/>
    <property type="match status" value="1"/>
</dbReference>
<feature type="binding site" evidence="5">
    <location>
        <position position="319"/>
    </location>
    <ligand>
        <name>Zn(2+)</name>
        <dbReference type="ChEBI" id="CHEBI:29105"/>
        <label>2</label>
    </ligand>
</feature>
<dbReference type="PRINTS" id="PR00387">
    <property type="entry name" value="PDIESTERASE1"/>
</dbReference>
<evidence type="ECO:0000313" key="9">
    <source>
        <dbReference type="Proteomes" id="UP000094455"/>
    </source>
</evidence>
<dbReference type="Pfam" id="PF00233">
    <property type="entry name" value="PDEase_I"/>
    <property type="match status" value="1"/>
</dbReference>
<dbReference type="RefSeq" id="XP_019020213.1">
    <property type="nucleotide sequence ID" value="XM_019163703.1"/>
</dbReference>
<dbReference type="InterPro" id="IPR003607">
    <property type="entry name" value="HD/PDEase_dom"/>
</dbReference>
<keyword evidence="1 5" id="KW-0479">Metal-binding</keyword>
<dbReference type="GO" id="GO:0007165">
    <property type="term" value="P:signal transduction"/>
    <property type="evidence" value="ECO:0007669"/>
    <property type="project" value="InterPro"/>
</dbReference>
<evidence type="ECO:0000256" key="2">
    <source>
        <dbReference type="ARBA" id="ARBA00022801"/>
    </source>
</evidence>
<dbReference type="Proteomes" id="UP000094455">
    <property type="component" value="Unassembled WGS sequence"/>
</dbReference>
<feature type="binding site" evidence="5">
    <location>
        <position position="318"/>
    </location>
    <ligand>
        <name>Zn(2+)</name>
        <dbReference type="ChEBI" id="CHEBI:29105"/>
        <label>1</label>
    </ligand>
</feature>
<feature type="binding site" evidence="5">
    <location>
        <position position="319"/>
    </location>
    <ligand>
        <name>Zn(2+)</name>
        <dbReference type="ChEBI" id="CHEBI:29105"/>
        <label>1</label>
    </ligand>
</feature>
<feature type="binding site" evidence="4">
    <location>
        <position position="426"/>
    </location>
    <ligand>
        <name>AMP</name>
        <dbReference type="ChEBI" id="CHEBI:456215"/>
    </ligand>
</feature>
<dbReference type="InterPro" id="IPR002073">
    <property type="entry name" value="PDEase_catalytic_dom"/>
</dbReference>
<dbReference type="EC" id="3.1.4.-" evidence="6"/>
<dbReference type="PROSITE" id="PS51845">
    <property type="entry name" value="PDEASE_I_2"/>
    <property type="match status" value="1"/>
</dbReference>
<dbReference type="GO" id="GO:0004114">
    <property type="term" value="F:3',5'-cyclic-nucleotide phosphodiesterase activity"/>
    <property type="evidence" value="ECO:0007669"/>
    <property type="project" value="InterPro"/>
</dbReference>
<dbReference type="GeneID" id="30180390"/>
<dbReference type="InterPro" id="IPR023088">
    <property type="entry name" value="PDEase"/>
</dbReference>
<dbReference type="GO" id="GO:0046872">
    <property type="term" value="F:metal ion binding"/>
    <property type="evidence" value="ECO:0007669"/>
    <property type="project" value="UniProtKB-KW"/>
</dbReference>
<evidence type="ECO:0000256" key="3">
    <source>
        <dbReference type="PIRSR" id="PIRSR623088-1"/>
    </source>
</evidence>
<dbReference type="InterPro" id="IPR036971">
    <property type="entry name" value="PDEase_catalytic_dom_sf"/>
</dbReference>
<keyword evidence="2 6" id="KW-0378">Hydrolase</keyword>
<dbReference type="AlphaFoldDB" id="A0A1E3NSR7"/>
<proteinExistence type="inferred from homology"/>
<dbReference type="SUPFAM" id="SSF109604">
    <property type="entry name" value="HD-domain/PDEase-like"/>
    <property type="match status" value="1"/>
</dbReference>
<gene>
    <name evidence="8" type="ORF">PICMEDRAFT_70674</name>
</gene>
<accession>A0A1E3NSR7</accession>
<feature type="binding site" evidence="5">
    <location>
        <position position="426"/>
    </location>
    <ligand>
        <name>Zn(2+)</name>
        <dbReference type="ChEBI" id="CHEBI:29105"/>
        <label>1</label>
    </ligand>
</feature>
<protein>
    <recommendedName>
        <fullName evidence="6">Phosphodiesterase</fullName>
        <ecNumber evidence="6">3.1.4.-</ecNumber>
    </recommendedName>
</protein>
<evidence type="ECO:0000256" key="6">
    <source>
        <dbReference type="RuleBase" id="RU363067"/>
    </source>
</evidence>
<comment type="cofactor">
    <cofactor evidence="6">
        <name>a divalent metal cation</name>
        <dbReference type="ChEBI" id="CHEBI:60240"/>
    </cofactor>
    <text evidence="6">Binds 2 divalent metal cations per subunit. Site 1 may preferentially bind zinc ions, while site 2 has a preference for magnesium and/or manganese ions.</text>
</comment>
<reference evidence="8 9" key="1">
    <citation type="journal article" date="2016" name="Proc. Natl. Acad. Sci. U.S.A.">
        <title>Comparative genomics of biotechnologically important yeasts.</title>
        <authorList>
            <person name="Riley R."/>
            <person name="Haridas S."/>
            <person name="Wolfe K.H."/>
            <person name="Lopes M.R."/>
            <person name="Hittinger C.T."/>
            <person name="Goeker M."/>
            <person name="Salamov A.A."/>
            <person name="Wisecaver J.H."/>
            <person name="Long T.M."/>
            <person name="Calvey C.H."/>
            <person name="Aerts A.L."/>
            <person name="Barry K.W."/>
            <person name="Choi C."/>
            <person name="Clum A."/>
            <person name="Coughlan A.Y."/>
            <person name="Deshpande S."/>
            <person name="Douglass A.P."/>
            <person name="Hanson S.J."/>
            <person name="Klenk H.-P."/>
            <person name="LaButti K.M."/>
            <person name="Lapidus A."/>
            <person name="Lindquist E.A."/>
            <person name="Lipzen A.M."/>
            <person name="Meier-Kolthoff J.P."/>
            <person name="Ohm R.A."/>
            <person name="Otillar R.P."/>
            <person name="Pangilinan J.L."/>
            <person name="Peng Y."/>
            <person name="Rokas A."/>
            <person name="Rosa C.A."/>
            <person name="Scheuner C."/>
            <person name="Sibirny A.A."/>
            <person name="Slot J.C."/>
            <person name="Stielow J.B."/>
            <person name="Sun H."/>
            <person name="Kurtzman C.P."/>
            <person name="Blackwell M."/>
            <person name="Grigoriev I.V."/>
            <person name="Jeffries T.W."/>
        </authorList>
    </citation>
    <scope>NUCLEOTIDE SEQUENCE [LARGE SCALE GENOMIC DNA]</scope>
    <source>
        <strain evidence="8 9">NRRL Y-2026</strain>
    </source>
</reference>
<dbReference type="Gene3D" id="1.10.1300.10">
    <property type="entry name" value="3'5'-cyclic nucleotide phosphodiesterase, catalytic domain"/>
    <property type="match status" value="1"/>
</dbReference>
<evidence type="ECO:0000256" key="1">
    <source>
        <dbReference type="ARBA" id="ARBA00022723"/>
    </source>
</evidence>
<feature type="domain" description="PDEase" evidence="7">
    <location>
        <begin position="197"/>
        <end position="539"/>
    </location>
</feature>
<evidence type="ECO:0000256" key="4">
    <source>
        <dbReference type="PIRSR" id="PIRSR623088-2"/>
    </source>
</evidence>
<name>A0A1E3NSR7_9ASCO</name>
<organism evidence="8 9">
    <name type="scientific">Pichia membranifaciens NRRL Y-2026</name>
    <dbReference type="NCBI Taxonomy" id="763406"/>
    <lineage>
        <taxon>Eukaryota</taxon>
        <taxon>Fungi</taxon>
        <taxon>Dikarya</taxon>
        <taxon>Ascomycota</taxon>
        <taxon>Saccharomycotina</taxon>
        <taxon>Pichiomycetes</taxon>
        <taxon>Pichiales</taxon>
        <taxon>Pichiaceae</taxon>
        <taxon>Pichia</taxon>
    </lineage>
</organism>
<dbReference type="EMBL" id="KV454001">
    <property type="protein sequence ID" value="ODQ49100.1"/>
    <property type="molecule type" value="Genomic_DNA"/>
</dbReference>
<keyword evidence="9" id="KW-1185">Reference proteome</keyword>
<dbReference type="InterPro" id="IPR023174">
    <property type="entry name" value="PDEase_CS"/>
</dbReference>
<dbReference type="OrthoDB" id="546632at2759"/>
<dbReference type="STRING" id="763406.A0A1E3NSR7"/>
<feature type="binding site" evidence="4">
    <location>
        <position position="319"/>
    </location>
    <ligand>
        <name>AMP</name>
        <dbReference type="ChEBI" id="CHEBI:456215"/>
    </ligand>
</feature>
<feature type="active site" description="Proton donor" evidence="3">
    <location>
        <position position="276"/>
    </location>
</feature>
<evidence type="ECO:0000256" key="5">
    <source>
        <dbReference type="PIRSR" id="PIRSR623088-3"/>
    </source>
</evidence>
<dbReference type="PANTHER" id="PTHR11347">
    <property type="entry name" value="CYCLIC NUCLEOTIDE PHOSPHODIESTERASE"/>
    <property type="match status" value="1"/>
</dbReference>
<evidence type="ECO:0000259" key="7">
    <source>
        <dbReference type="PROSITE" id="PS51845"/>
    </source>
</evidence>
<comment type="similarity">
    <text evidence="6">Belongs to the cyclic nucleotide phosphodiesterase family.</text>
</comment>
<evidence type="ECO:0000313" key="8">
    <source>
        <dbReference type="EMBL" id="ODQ49100.1"/>
    </source>
</evidence>